<dbReference type="AlphaFoldDB" id="A0A8J2MC13"/>
<keyword evidence="2 4" id="KW-0378">Hydrolase</keyword>
<keyword evidence="3 4" id="KW-0720">Serine protease</keyword>
<comment type="similarity">
    <text evidence="4">Belongs to the peptidase S8 family.</text>
</comment>
<dbReference type="PROSITE" id="PS51892">
    <property type="entry name" value="SUBTILASE"/>
    <property type="match status" value="1"/>
</dbReference>
<dbReference type="InterPro" id="IPR023828">
    <property type="entry name" value="Peptidase_S8_Ser-AS"/>
</dbReference>
<keyword evidence="1 4" id="KW-0645">Protease</keyword>
<comment type="caution">
    <text evidence="7">The sequence shown here is derived from an EMBL/GenBank/DDBJ whole genome shotgun (WGS) entry which is preliminary data.</text>
</comment>
<keyword evidence="8" id="KW-1185">Reference proteome</keyword>
<dbReference type="Pfam" id="PF00082">
    <property type="entry name" value="Peptidase_S8"/>
    <property type="match status" value="1"/>
</dbReference>
<dbReference type="GO" id="GO:0004252">
    <property type="term" value="F:serine-type endopeptidase activity"/>
    <property type="evidence" value="ECO:0007669"/>
    <property type="project" value="UniProtKB-UniRule"/>
</dbReference>
<feature type="active site" description="Charge relay system" evidence="4">
    <location>
        <position position="187"/>
    </location>
</feature>
<organism evidence="7 8">
    <name type="scientific">Allacma fusca</name>
    <dbReference type="NCBI Taxonomy" id="39272"/>
    <lineage>
        <taxon>Eukaryota</taxon>
        <taxon>Metazoa</taxon>
        <taxon>Ecdysozoa</taxon>
        <taxon>Arthropoda</taxon>
        <taxon>Hexapoda</taxon>
        <taxon>Collembola</taxon>
        <taxon>Symphypleona</taxon>
        <taxon>Sminthuridae</taxon>
        <taxon>Allacma</taxon>
    </lineage>
</organism>
<dbReference type="EMBL" id="CAJVCH010570755">
    <property type="protein sequence ID" value="CAG7835760.1"/>
    <property type="molecule type" value="Genomic_DNA"/>
</dbReference>
<gene>
    <name evidence="7" type="ORF">AFUS01_LOCUS45089</name>
</gene>
<feature type="domain" description="Peptidase S8/S53" evidence="6">
    <location>
        <begin position="178"/>
        <end position="427"/>
    </location>
</feature>
<evidence type="ECO:0000256" key="5">
    <source>
        <dbReference type="SAM" id="SignalP"/>
    </source>
</evidence>
<evidence type="ECO:0000313" key="8">
    <source>
        <dbReference type="Proteomes" id="UP000708208"/>
    </source>
</evidence>
<accession>A0A8J2MC13</accession>
<dbReference type="GO" id="GO:0006508">
    <property type="term" value="P:proteolysis"/>
    <property type="evidence" value="ECO:0007669"/>
    <property type="project" value="UniProtKB-KW"/>
</dbReference>
<name>A0A8J2MC13_9HEXA</name>
<proteinExistence type="inferred from homology"/>
<evidence type="ECO:0000259" key="6">
    <source>
        <dbReference type="Pfam" id="PF00082"/>
    </source>
</evidence>
<feature type="active site" description="Charge relay system" evidence="4">
    <location>
        <position position="395"/>
    </location>
</feature>
<dbReference type="PANTHER" id="PTHR43806">
    <property type="entry name" value="PEPTIDASE S8"/>
    <property type="match status" value="1"/>
</dbReference>
<feature type="signal peptide" evidence="5">
    <location>
        <begin position="1"/>
        <end position="19"/>
    </location>
</feature>
<dbReference type="PANTHER" id="PTHR43806:SF67">
    <property type="entry name" value="EGF-LIKE DOMAIN-CONTAINING PROTEIN"/>
    <property type="match status" value="1"/>
</dbReference>
<evidence type="ECO:0000256" key="2">
    <source>
        <dbReference type="ARBA" id="ARBA00022801"/>
    </source>
</evidence>
<feature type="active site" description="Charge relay system" evidence="4">
    <location>
        <position position="223"/>
    </location>
</feature>
<feature type="chain" id="PRO_5035266560" description="Peptidase S8/S53 domain-containing protein" evidence="5">
    <location>
        <begin position="20"/>
        <end position="471"/>
    </location>
</feature>
<reference evidence="7" key="1">
    <citation type="submission" date="2021-06" db="EMBL/GenBank/DDBJ databases">
        <authorList>
            <person name="Hodson N. C."/>
            <person name="Mongue J. A."/>
            <person name="Jaron S. K."/>
        </authorList>
    </citation>
    <scope>NUCLEOTIDE SEQUENCE</scope>
</reference>
<keyword evidence="5" id="KW-0732">Signal</keyword>
<evidence type="ECO:0000256" key="3">
    <source>
        <dbReference type="ARBA" id="ARBA00022825"/>
    </source>
</evidence>
<protein>
    <recommendedName>
        <fullName evidence="6">Peptidase S8/S53 domain-containing protein</fullName>
    </recommendedName>
</protein>
<dbReference type="InterPro" id="IPR000209">
    <property type="entry name" value="Peptidase_S8/S53_dom"/>
</dbReference>
<evidence type="ECO:0000256" key="1">
    <source>
        <dbReference type="ARBA" id="ARBA00022670"/>
    </source>
</evidence>
<dbReference type="PROSITE" id="PS00138">
    <property type="entry name" value="SUBTILASE_SER"/>
    <property type="match status" value="1"/>
</dbReference>
<dbReference type="Proteomes" id="UP000708208">
    <property type="component" value="Unassembled WGS sequence"/>
</dbReference>
<evidence type="ECO:0000313" key="7">
    <source>
        <dbReference type="EMBL" id="CAG7835760.1"/>
    </source>
</evidence>
<dbReference type="OrthoDB" id="7775224at2759"/>
<evidence type="ECO:0000256" key="4">
    <source>
        <dbReference type="PROSITE-ProRule" id="PRU01240"/>
    </source>
</evidence>
<dbReference type="InterPro" id="IPR050131">
    <property type="entry name" value="Peptidase_S8_subtilisin-like"/>
</dbReference>
<sequence length="471" mass="51034">MLKLLVLTVFVGLFQQAVFSPSFDLSLVKSLEANGRVNVVVTLKERTSSVLGQFSLKTYETRTDRLNAVATSLQAFAAKSQARVLRALEQEKLHNHGFTFKSLWLTNQILIRKADLGLVEKLSDFEEVDTITEEIVINLEEPLDLTIYDNLPKADDEEFQWGVEQIEAPVVWNGGNRGDGIVVATIDTGVRYTHEALRNNFRAKYGWLDPWYFTPEPNDQNGHGTHTTANIAGKARHVGVAPNTTWIACKGCATSSCFQLDLLDCAQWIACPTDTDGNNPDCSLAPHLVSNSWGGGRGSTWYAASVNAWRAAGIIPVFSIGNSGPACNTANSPGDYENVIGVGATSSENILAYFSSVGPTYNGQRIKPDVAAPGQQVFSAYHTSDTAYATLSGTSMACPHAAGTIALMLASTPNADVNYDKIKEALQAGSVQTVSEGKSCEGIPDTKIPNHHIGHGRINARQSVVRYRELL</sequence>